<accession>A0ABW5SEK2</accession>
<dbReference type="EMBL" id="JBHULZ010000026">
    <property type="protein sequence ID" value="MFD2697559.1"/>
    <property type="molecule type" value="Genomic_DNA"/>
</dbReference>
<proteinExistence type="predicted"/>
<evidence type="ECO:0000256" key="1">
    <source>
        <dbReference type="SAM" id="SignalP"/>
    </source>
</evidence>
<comment type="caution">
    <text evidence="2">The sequence shown here is derived from an EMBL/GenBank/DDBJ whole genome shotgun (WGS) entry which is preliminary data.</text>
</comment>
<organism evidence="2 3">
    <name type="scientific">Mesonia sediminis</name>
    <dbReference type="NCBI Taxonomy" id="1703946"/>
    <lineage>
        <taxon>Bacteria</taxon>
        <taxon>Pseudomonadati</taxon>
        <taxon>Bacteroidota</taxon>
        <taxon>Flavobacteriia</taxon>
        <taxon>Flavobacteriales</taxon>
        <taxon>Flavobacteriaceae</taxon>
        <taxon>Mesonia</taxon>
    </lineage>
</organism>
<name>A0ABW5SEK2_9FLAO</name>
<sequence length="951" mass="105498">MNLRLALVVSIALIFNNLNIQAQGQANNWYFGYNAGINFDSGTPTAITNGQINTSEGCSSISDASGNLLFYSDGRTVWNRNHQIMGNADYYGSTGLHGDPSSTSSALIVPHPGDKDLYFIFTVDEPHHQNAFAYPNQGPANSNGTPQANYSDTNTAVPVADDGFNNGFNYSIVDMKLNNGLGDVVPGQKNIHLITYDQNDPEEIKYKCSEKITAVKGADCSSIWVITHFVDSFYAFKIDQNGINTTPVISTIGPNIPLNAYRRAALGYIKASPDGLKILTAHHTKTFDQNSGDDLPNGGVYFSDFNPTTGQVTSSTALVENVNPYGVEFSANSTKAYATANDNLANKIFQWDLTAPNMAASINEILITTSEQATALQLGPDGRIYKPVIGEPKLAVIKNPNADFNSLEYTESTFDGAVPLAQKNAVFGLPPFIQSFFVDRINIINQDDDELITNISLCASENYQLAYPNLPNASYSWSKNDSPLPTVTGNSLLVTPDLALGFPQTQEYILEITFNDGKCPLIGIANITFEALPDIQDYTYFQCTRTNQQPEFNLVEIREKLSADFSDSNLVFEFYEWDKDNNKKLISNPQNYTPANLPTQLEVQLVNTQTSCSNQATLTLDIGNYNLIPIQQNVCNIDQKVSKEFSSIVEETGITFNNPKFYRTEDEAAKKINPYTEDKVEIVKNNLPFSIYLTDDEAGCSDIYEVKFESNTSFSLDADEEIFYCLENSPNPINLSVTVDAASDKKFTYLWEPSGETTPSINTAELTTHIVRVTDENGCTESKKFTLVPVGKAKFTTKETHFSPDSSIQVILDPGNSGSYQYAIENPEGPYQDSPFFNNLVPGVYTVYVKSEQGCGITSKKVSILGLMRFFTPNADGINDKWRILGKYEDNLRGTEVLIFDRFGKMLYQFNAERPGWDGNYNGKPMPSNDYWYIIRLKNNKEIKGHFTLKR</sequence>
<dbReference type="InterPro" id="IPR026341">
    <property type="entry name" value="T9SS_type_B"/>
</dbReference>
<evidence type="ECO:0000313" key="2">
    <source>
        <dbReference type="EMBL" id="MFD2697559.1"/>
    </source>
</evidence>
<dbReference type="SUPFAM" id="SSF63829">
    <property type="entry name" value="Calcium-dependent phosphotriesterase"/>
    <property type="match status" value="1"/>
</dbReference>
<dbReference type="Pfam" id="PF13585">
    <property type="entry name" value="CHU_C"/>
    <property type="match status" value="1"/>
</dbReference>
<gene>
    <name evidence="2" type="ORF">ACFSQ0_06110</name>
</gene>
<keyword evidence="3" id="KW-1185">Reference proteome</keyword>
<protein>
    <submittedName>
        <fullName evidence="2">T9SS type B sorting domain-containing protein</fullName>
    </submittedName>
</protein>
<reference evidence="3" key="1">
    <citation type="journal article" date="2019" name="Int. J. Syst. Evol. Microbiol.">
        <title>The Global Catalogue of Microorganisms (GCM) 10K type strain sequencing project: providing services to taxonomists for standard genome sequencing and annotation.</title>
        <authorList>
            <consortium name="The Broad Institute Genomics Platform"/>
            <consortium name="The Broad Institute Genome Sequencing Center for Infectious Disease"/>
            <person name="Wu L."/>
            <person name="Ma J."/>
        </authorList>
    </citation>
    <scope>NUCLEOTIDE SEQUENCE [LARGE SCALE GENOMIC DNA]</scope>
    <source>
        <strain evidence="3">KCTC 42255</strain>
    </source>
</reference>
<dbReference type="Proteomes" id="UP001597357">
    <property type="component" value="Unassembled WGS sequence"/>
</dbReference>
<dbReference type="RefSeq" id="WP_379045655.1">
    <property type="nucleotide sequence ID" value="NZ_JBHULZ010000026.1"/>
</dbReference>
<dbReference type="NCBIfam" id="TIGR04131">
    <property type="entry name" value="Bac_Flav_CTERM"/>
    <property type="match status" value="1"/>
</dbReference>
<keyword evidence="1" id="KW-0732">Signal</keyword>
<dbReference type="InterPro" id="IPR015943">
    <property type="entry name" value="WD40/YVTN_repeat-like_dom_sf"/>
</dbReference>
<dbReference type="Gene3D" id="2.130.10.10">
    <property type="entry name" value="YVTN repeat-like/Quinoprotein amine dehydrogenase"/>
    <property type="match status" value="1"/>
</dbReference>
<feature type="signal peptide" evidence="1">
    <location>
        <begin position="1"/>
        <end position="22"/>
    </location>
</feature>
<feature type="chain" id="PRO_5047109402" evidence="1">
    <location>
        <begin position="23"/>
        <end position="951"/>
    </location>
</feature>
<evidence type="ECO:0000313" key="3">
    <source>
        <dbReference type="Proteomes" id="UP001597357"/>
    </source>
</evidence>